<sequence>MFNLDDKCTMTFDKETTVEVSTLDLKKIEVLGIGSYGIVEKMVHSGTGRIIAVKRIHSISTDQNQKQMVVELDTLMKSECCPQMVQFFGAMYREGDVWICMEVMDTSLDKFYKICVDQKANLPEIFVAKVASAIVEGLHFMKEKMNLMHRDVKPSNILLNKKGDVKICDFGISGHLTESVAKTVQAGCKPYMAPERIQDGDSKSAYDVRADVWSLGISCVEICNGYHPYSQWRTPFQQLKQVVDEPAPLILKSLGYSDDLHDFVRLCLTKNYKDRPKYGVLLIHPFIEIAKTSELDMGDYITKTLENIEEPLKKLLSANHNINI</sequence>
<protein>
    <submittedName>
        <fullName evidence="2">Protein kinase domain-containing protein</fullName>
    </submittedName>
</protein>
<dbReference type="Proteomes" id="UP000095286">
    <property type="component" value="Unplaced"/>
</dbReference>
<accession>A0AC35TV94</accession>
<dbReference type="WBParaSite" id="RSKR_0000487200.1">
    <property type="protein sequence ID" value="RSKR_0000487200.1"/>
    <property type="gene ID" value="RSKR_0000487200"/>
</dbReference>
<evidence type="ECO:0000313" key="1">
    <source>
        <dbReference type="Proteomes" id="UP000095286"/>
    </source>
</evidence>
<proteinExistence type="predicted"/>
<evidence type="ECO:0000313" key="2">
    <source>
        <dbReference type="WBParaSite" id="RSKR_0000487200.1"/>
    </source>
</evidence>
<reference evidence="2" key="1">
    <citation type="submission" date="2016-11" db="UniProtKB">
        <authorList>
            <consortium name="WormBaseParasite"/>
        </authorList>
    </citation>
    <scope>IDENTIFICATION</scope>
    <source>
        <strain evidence="2">KR3021</strain>
    </source>
</reference>
<name>A0AC35TV94_9BILA</name>
<organism evidence="1 2">
    <name type="scientific">Rhabditophanes sp. KR3021</name>
    <dbReference type="NCBI Taxonomy" id="114890"/>
    <lineage>
        <taxon>Eukaryota</taxon>
        <taxon>Metazoa</taxon>
        <taxon>Ecdysozoa</taxon>
        <taxon>Nematoda</taxon>
        <taxon>Chromadorea</taxon>
        <taxon>Rhabditida</taxon>
        <taxon>Tylenchina</taxon>
        <taxon>Panagrolaimomorpha</taxon>
        <taxon>Strongyloidoidea</taxon>
        <taxon>Alloionematidae</taxon>
        <taxon>Rhabditophanes</taxon>
    </lineage>
</organism>